<sequence>MDYLDPEEEFEMMHADELEMMNEMDFTTDAVKICSPKDTRRSLKFSTRFSSNEKIESERSFNLSSELNGVFPLSQTSVVSFNLDDNNENEAQPSTSASIINNKRYLDVEDLFGNTDDINFEDEELEPVLKRQKVDPLSDKDIKQQDLIKKIIDQRKKFKSGKRSNFLSSISYNSSNHTQPYESVSRRVPSWSFFPACDGENQRVYIRFRSADAVHEEISSLSWHTKSVQLLSDPVDEMIARAYEKIENNEAIRSGVNRNGVSILDNSIDNTAELWVQKYKPNRYLDLLSDESTNRMLLQWLKIWDKVVFNKEVNKKRKVIDVYDKSAGNKFTKKNQTLDEGLDENNCPKYKLALLCGPPGLGKTTLAHLVARQAGYNVVEMNASDDRNLTCFKRQLEATTQMCSVMSNDSRPNCLVLDEIDGAPVASIEFLIKFATEKRATRKKKTDKKEEKSFILKRPIICICNDVYVPALRNLRQNAFVLNFPPTSSVRLVERLMEISSYENIKTDMGAMTALGTKTNNDIRSCLSTLSCFRNQSVHLSHVKNANIGAKDMQKGLFTVWQEIFQIKKSCFENNPNSTSDGFSSQNNVMKDRINSVLKTVQSYGDYEKLCQGIFENYLILKPKDSSLTNIAEGLEWFCNFDKMMHVINSSQNYSLFPYLPYNFATWHCLFATFTWPKITYPSAAYEATMKKNKFKQIMDELMSGIIPSIRTFLHRDQVLLDTMPLLMHIAIPNLRSISTQLFTQKEKEDLAKVVNIMIDYGLNYFQERDADGSFNFVLNPCVDDAVKFPGLETFPTSSYATKQLISREIELEHLRKRMSHGELNDIIVEPDGLDENEKNVSTPKGVKGSRNKQVTPNHLQRLTPKIVGSTKVTKKKDFFGREIDSPAGHKHKGKRAELTTNIILLLQERHTKILILRSAKIMYITVAF</sequence>
<evidence type="ECO:0000256" key="8">
    <source>
        <dbReference type="ARBA" id="ARBA00043975"/>
    </source>
</evidence>
<dbReference type="InterPro" id="IPR027417">
    <property type="entry name" value="P-loop_NTPase"/>
</dbReference>
<dbReference type="CDD" id="cd00009">
    <property type="entry name" value="AAA"/>
    <property type="match status" value="1"/>
</dbReference>
<protein>
    <recommendedName>
        <fullName evidence="9">AAA+ ATPase domain-containing protein</fullName>
    </recommendedName>
</protein>
<keyword evidence="11" id="KW-1185">Reference proteome</keyword>
<reference evidence="10" key="2">
    <citation type="submission" date="2022-06" db="UniProtKB">
        <authorList>
            <consortium name="EnsemblMetazoa"/>
        </authorList>
    </citation>
    <scope>IDENTIFICATION</scope>
</reference>
<dbReference type="SMART" id="SM00382">
    <property type="entry name" value="AAA"/>
    <property type="match status" value="1"/>
</dbReference>
<evidence type="ECO:0000256" key="2">
    <source>
        <dbReference type="ARBA" id="ARBA00022705"/>
    </source>
</evidence>
<proteinExistence type="inferred from homology"/>
<dbReference type="AlphaFoldDB" id="A0A8R2JUU9"/>
<feature type="domain" description="AAA+ ATPase" evidence="9">
    <location>
        <begin position="349"/>
        <end position="498"/>
    </location>
</feature>
<dbReference type="GO" id="GO:0005524">
    <property type="term" value="F:ATP binding"/>
    <property type="evidence" value="ECO:0007669"/>
    <property type="project" value="UniProtKB-KW"/>
</dbReference>
<keyword evidence="3" id="KW-0547">Nucleotide-binding</keyword>
<comment type="similarity">
    <text evidence="8">Belongs to the activator 1 small subunits family. CTF18 subfamily.</text>
</comment>
<dbReference type="GO" id="GO:0016887">
    <property type="term" value="F:ATP hydrolysis activity"/>
    <property type="evidence" value="ECO:0007669"/>
    <property type="project" value="InterPro"/>
</dbReference>
<dbReference type="PANTHER" id="PTHR46765:SF1">
    <property type="entry name" value="P-LOOP CONTAINING NUCLEOSIDE TRIPHOSPHATE HYDROLASES SUPERFAMILY PROTEIN"/>
    <property type="match status" value="1"/>
</dbReference>
<name>A0A8R2JUU9_ACYPI</name>
<dbReference type="SUPFAM" id="SSF52540">
    <property type="entry name" value="P-loop containing nucleoside triphosphate hydrolases"/>
    <property type="match status" value="1"/>
</dbReference>
<accession>A0A8R2JUU9</accession>
<evidence type="ECO:0000256" key="1">
    <source>
        <dbReference type="ARBA" id="ARBA00004123"/>
    </source>
</evidence>
<reference evidence="11" key="1">
    <citation type="submission" date="2010-06" db="EMBL/GenBank/DDBJ databases">
        <authorList>
            <person name="Jiang H."/>
            <person name="Abraham K."/>
            <person name="Ali S."/>
            <person name="Alsbrooks S.L."/>
            <person name="Anim B.N."/>
            <person name="Anosike U.S."/>
            <person name="Attaway T."/>
            <person name="Bandaranaike D.P."/>
            <person name="Battles P.K."/>
            <person name="Bell S.N."/>
            <person name="Bell A.V."/>
            <person name="Beltran B."/>
            <person name="Bickham C."/>
            <person name="Bustamante Y."/>
            <person name="Caleb T."/>
            <person name="Canada A."/>
            <person name="Cardenas V."/>
            <person name="Carter K."/>
            <person name="Chacko J."/>
            <person name="Chandrabose M.N."/>
            <person name="Chavez D."/>
            <person name="Chavez A."/>
            <person name="Chen L."/>
            <person name="Chu H.-S."/>
            <person name="Claassen K.J."/>
            <person name="Cockrell R."/>
            <person name="Collins M."/>
            <person name="Cooper J.A."/>
            <person name="Cree A."/>
            <person name="Curry S.M."/>
            <person name="Da Y."/>
            <person name="Dao M.D."/>
            <person name="Das B."/>
            <person name="Davila M.-L."/>
            <person name="Davy-Carroll L."/>
            <person name="Denson S."/>
            <person name="Dinh H."/>
            <person name="Ebong V.E."/>
            <person name="Edwards J.R."/>
            <person name="Egan A."/>
            <person name="El-Daye J."/>
            <person name="Escobedo L."/>
            <person name="Fernandez S."/>
            <person name="Fernando P.R."/>
            <person name="Flagg N."/>
            <person name="Forbes L.D."/>
            <person name="Fowler R.G."/>
            <person name="Fu Q."/>
            <person name="Gabisi R.A."/>
            <person name="Ganer J."/>
            <person name="Garbino Pronczuk A."/>
            <person name="Garcia R.M."/>
            <person name="Garner T."/>
            <person name="Garrett T.E."/>
            <person name="Gonzalez D.A."/>
            <person name="Hamid H."/>
            <person name="Hawkins E.S."/>
            <person name="Hirani K."/>
            <person name="Hogues M.E."/>
            <person name="Hollins B."/>
            <person name="Hsiao C.-H."/>
            <person name="Jabil R."/>
            <person name="James M.L."/>
            <person name="Jhangiani S.N."/>
            <person name="Johnson B."/>
            <person name="Johnson Q."/>
            <person name="Joshi V."/>
            <person name="Kalu J.B."/>
            <person name="Kam C."/>
            <person name="Kashfia A."/>
            <person name="Keebler J."/>
            <person name="Kisamo H."/>
            <person name="Kovar C.L."/>
            <person name="Lago L.A."/>
            <person name="Lai C.-Y."/>
            <person name="Laidlaw J."/>
            <person name="Lara F."/>
            <person name="Le T.-K."/>
            <person name="Lee S.L."/>
            <person name="Legall F.H."/>
            <person name="Lemon S.J."/>
            <person name="Lewis L.R."/>
            <person name="Li B."/>
            <person name="Liu Y."/>
            <person name="Liu Y.-S."/>
            <person name="Lopez J."/>
            <person name="Lozado R.J."/>
            <person name="Lu J."/>
            <person name="Madu R.C."/>
            <person name="Maheshwari M."/>
            <person name="Maheshwari R."/>
            <person name="Malloy K."/>
            <person name="Martinez E."/>
            <person name="Mathew T."/>
            <person name="Mercado I.C."/>
            <person name="Mercado C."/>
            <person name="Meyer B."/>
            <person name="Montgomery K."/>
            <person name="Morgan M.B."/>
            <person name="Munidasa M."/>
            <person name="Nazareth L.V."/>
            <person name="Nelson J."/>
            <person name="Ng B.M."/>
            <person name="Nguyen N.B."/>
            <person name="Nguyen P.Q."/>
            <person name="Nguyen T."/>
            <person name="Obregon M."/>
            <person name="Okwuonu G.O."/>
            <person name="Onwere C.G."/>
            <person name="Orozco G."/>
            <person name="Parra A."/>
            <person name="Patel S."/>
            <person name="Patil S."/>
            <person name="Perez A."/>
            <person name="Perez Y."/>
            <person name="Pham C."/>
            <person name="Primus E.L."/>
            <person name="Pu L.-L."/>
            <person name="Puazo M."/>
            <person name="Qin X."/>
            <person name="Quiroz J.B."/>
            <person name="Reese J."/>
            <person name="Richards S."/>
            <person name="Rives C.M."/>
            <person name="Robberts R."/>
            <person name="Ruiz S.J."/>
            <person name="Ruiz M.J."/>
            <person name="Santibanez J."/>
            <person name="Schneider B.W."/>
            <person name="Sisson I."/>
            <person name="Smith M."/>
            <person name="Sodergren E."/>
            <person name="Song X.-Z."/>
            <person name="Song B.B."/>
            <person name="Summersgill H."/>
            <person name="Thelus R."/>
            <person name="Thornton R.D."/>
            <person name="Trejos Z.Y."/>
            <person name="Usmani K."/>
            <person name="Vattathil S."/>
            <person name="Villasana D."/>
            <person name="Walker D.L."/>
            <person name="Wang S."/>
            <person name="Wang K."/>
            <person name="White C.S."/>
            <person name="Williams A.C."/>
            <person name="Williamson J."/>
            <person name="Wilson K."/>
            <person name="Woghiren I.O."/>
            <person name="Woodworth J.R."/>
            <person name="Worley K.C."/>
            <person name="Wright R.A."/>
            <person name="Wu W."/>
            <person name="Young L."/>
            <person name="Zhang L."/>
            <person name="Zhang J."/>
            <person name="Zhu Y."/>
            <person name="Muzny D.M."/>
            <person name="Weinstock G."/>
            <person name="Gibbs R.A."/>
        </authorList>
    </citation>
    <scope>NUCLEOTIDE SEQUENCE [LARGE SCALE GENOMIC DNA]</scope>
    <source>
        <strain evidence="11">LSR1</strain>
    </source>
</reference>
<evidence type="ECO:0000313" key="11">
    <source>
        <dbReference type="Proteomes" id="UP000007819"/>
    </source>
</evidence>
<organism evidence="10 11">
    <name type="scientific">Acyrthosiphon pisum</name>
    <name type="common">Pea aphid</name>
    <dbReference type="NCBI Taxonomy" id="7029"/>
    <lineage>
        <taxon>Eukaryota</taxon>
        <taxon>Metazoa</taxon>
        <taxon>Ecdysozoa</taxon>
        <taxon>Arthropoda</taxon>
        <taxon>Hexapoda</taxon>
        <taxon>Insecta</taxon>
        <taxon>Pterygota</taxon>
        <taxon>Neoptera</taxon>
        <taxon>Paraneoptera</taxon>
        <taxon>Hemiptera</taxon>
        <taxon>Sternorrhyncha</taxon>
        <taxon>Aphidomorpha</taxon>
        <taxon>Aphidoidea</taxon>
        <taxon>Aphididae</taxon>
        <taxon>Macrosiphini</taxon>
        <taxon>Acyrthosiphon</taxon>
    </lineage>
</organism>
<dbReference type="PANTHER" id="PTHR46765">
    <property type="entry name" value="P-LOOP CONTAINING NUCLEOSIDE TRIPHOSPHATE HYDROLASES SUPERFAMILY PROTEIN"/>
    <property type="match status" value="1"/>
</dbReference>
<keyword evidence="5" id="KW-0238">DNA-binding</keyword>
<keyword evidence="7" id="KW-0131">Cell cycle</keyword>
<dbReference type="EnsemblMetazoa" id="XM_029490987.1">
    <property type="protein sequence ID" value="XP_029346847.1"/>
    <property type="gene ID" value="LOC100160476"/>
</dbReference>
<dbReference type="InterPro" id="IPR003959">
    <property type="entry name" value="ATPase_AAA_core"/>
</dbReference>
<dbReference type="FunFam" id="3.40.50.300:FF:001083">
    <property type="entry name" value="Chromosome transmission fidelity factor 18"/>
    <property type="match status" value="1"/>
</dbReference>
<keyword evidence="4" id="KW-0067">ATP-binding</keyword>
<dbReference type="GO" id="GO:0003677">
    <property type="term" value="F:DNA binding"/>
    <property type="evidence" value="ECO:0007669"/>
    <property type="project" value="UniProtKB-KW"/>
</dbReference>
<dbReference type="GO" id="GO:0006260">
    <property type="term" value="P:DNA replication"/>
    <property type="evidence" value="ECO:0007669"/>
    <property type="project" value="UniProtKB-KW"/>
</dbReference>
<evidence type="ECO:0000256" key="5">
    <source>
        <dbReference type="ARBA" id="ARBA00023125"/>
    </source>
</evidence>
<dbReference type="InterPro" id="IPR003593">
    <property type="entry name" value="AAA+_ATPase"/>
</dbReference>
<keyword evidence="2" id="KW-0235">DNA replication</keyword>
<evidence type="ECO:0000256" key="4">
    <source>
        <dbReference type="ARBA" id="ARBA00022840"/>
    </source>
</evidence>
<dbReference type="Gene3D" id="3.40.50.300">
    <property type="entry name" value="P-loop containing nucleotide triphosphate hydrolases"/>
    <property type="match status" value="1"/>
</dbReference>
<dbReference type="Pfam" id="PF00004">
    <property type="entry name" value="AAA"/>
    <property type="match status" value="1"/>
</dbReference>
<keyword evidence="6" id="KW-0539">Nucleus</keyword>
<dbReference type="OrthoDB" id="2195431at2759"/>
<dbReference type="Proteomes" id="UP000007819">
    <property type="component" value="Chromosome A2"/>
</dbReference>
<comment type="subcellular location">
    <subcellularLocation>
        <location evidence="1">Nucleus</location>
    </subcellularLocation>
</comment>
<evidence type="ECO:0000313" key="10">
    <source>
        <dbReference type="EnsemblMetazoa" id="XP_029346847.1"/>
    </source>
</evidence>
<dbReference type="InterPro" id="IPR053016">
    <property type="entry name" value="CTF18-RFC_complex"/>
</dbReference>
<dbReference type="Gene3D" id="1.10.8.60">
    <property type="match status" value="1"/>
</dbReference>
<evidence type="ECO:0000256" key="6">
    <source>
        <dbReference type="ARBA" id="ARBA00023242"/>
    </source>
</evidence>
<evidence type="ECO:0000259" key="9">
    <source>
        <dbReference type="SMART" id="SM00382"/>
    </source>
</evidence>
<dbReference type="GO" id="GO:0005634">
    <property type="term" value="C:nucleus"/>
    <property type="evidence" value="ECO:0007669"/>
    <property type="project" value="UniProtKB-SubCell"/>
</dbReference>
<evidence type="ECO:0000256" key="3">
    <source>
        <dbReference type="ARBA" id="ARBA00022741"/>
    </source>
</evidence>
<evidence type="ECO:0000256" key="7">
    <source>
        <dbReference type="ARBA" id="ARBA00023306"/>
    </source>
</evidence>